<evidence type="ECO:0000256" key="1">
    <source>
        <dbReference type="SAM" id="SignalP"/>
    </source>
</evidence>
<comment type="caution">
    <text evidence="2">The sequence shown here is derived from an EMBL/GenBank/DDBJ whole genome shotgun (WGS) entry which is preliminary data.</text>
</comment>
<keyword evidence="1" id="KW-0732">Signal</keyword>
<dbReference type="EMBL" id="BOOA01000032">
    <property type="protein sequence ID" value="GIH25728.1"/>
    <property type="molecule type" value="Genomic_DNA"/>
</dbReference>
<dbReference type="Proteomes" id="UP000640052">
    <property type="component" value="Unassembled WGS sequence"/>
</dbReference>
<name>A0A919UPU9_9ACTN</name>
<sequence length="161" mass="16746">MNKIRRGLAASVIAALGVLGLAGSPAQAATVITAQLSISPNPPPGPGVFNVKVFVKVPMSQEDAEGYLGNGARIEVRFMGDDPGTDSVILGPVTFVRSSTGLSVGPEGIRLHFLSQEAGGSFLNEDDSWGNRVDEVYVNARFVDATGATIRTNSNLATGLF</sequence>
<feature type="chain" id="PRO_5036873836" description="PLAT domain-containing protein" evidence="1">
    <location>
        <begin position="29"/>
        <end position="161"/>
    </location>
</feature>
<keyword evidence="3" id="KW-1185">Reference proteome</keyword>
<accession>A0A919UPU9</accession>
<dbReference type="AlphaFoldDB" id="A0A919UPU9"/>
<evidence type="ECO:0000313" key="3">
    <source>
        <dbReference type="Proteomes" id="UP000640052"/>
    </source>
</evidence>
<reference evidence="2" key="1">
    <citation type="submission" date="2021-01" db="EMBL/GenBank/DDBJ databases">
        <title>Whole genome shotgun sequence of Acrocarpospora phusangensis NBRC 108782.</title>
        <authorList>
            <person name="Komaki H."/>
            <person name="Tamura T."/>
        </authorList>
    </citation>
    <scope>NUCLEOTIDE SEQUENCE</scope>
    <source>
        <strain evidence="2">NBRC 108782</strain>
    </source>
</reference>
<protein>
    <recommendedName>
        <fullName evidence="4">PLAT domain-containing protein</fullName>
    </recommendedName>
</protein>
<gene>
    <name evidence="2" type="ORF">Aph01nite_40380</name>
</gene>
<evidence type="ECO:0000313" key="2">
    <source>
        <dbReference type="EMBL" id="GIH25728.1"/>
    </source>
</evidence>
<dbReference type="RefSeq" id="WP_204042433.1">
    <property type="nucleotide sequence ID" value="NZ_BOOA01000032.1"/>
</dbReference>
<proteinExistence type="predicted"/>
<organism evidence="2 3">
    <name type="scientific">Acrocarpospora phusangensis</name>
    <dbReference type="NCBI Taxonomy" id="1070424"/>
    <lineage>
        <taxon>Bacteria</taxon>
        <taxon>Bacillati</taxon>
        <taxon>Actinomycetota</taxon>
        <taxon>Actinomycetes</taxon>
        <taxon>Streptosporangiales</taxon>
        <taxon>Streptosporangiaceae</taxon>
        <taxon>Acrocarpospora</taxon>
    </lineage>
</organism>
<feature type="signal peptide" evidence="1">
    <location>
        <begin position="1"/>
        <end position="28"/>
    </location>
</feature>
<evidence type="ECO:0008006" key="4">
    <source>
        <dbReference type="Google" id="ProtNLM"/>
    </source>
</evidence>